<feature type="chain" id="PRO_5016386454" description="Secreted protein" evidence="1">
    <location>
        <begin position="24"/>
        <end position="71"/>
    </location>
</feature>
<gene>
    <name evidence="2" type="ORF">C7212DRAFT_319629</name>
</gene>
<evidence type="ECO:0000256" key="1">
    <source>
        <dbReference type="SAM" id="SignalP"/>
    </source>
</evidence>
<evidence type="ECO:0000313" key="3">
    <source>
        <dbReference type="Proteomes" id="UP000246991"/>
    </source>
</evidence>
<protein>
    <recommendedName>
        <fullName evidence="4">Secreted protein</fullName>
    </recommendedName>
</protein>
<accession>A0A317SQ00</accession>
<dbReference type="Proteomes" id="UP000246991">
    <property type="component" value="Unassembled WGS sequence"/>
</dbReference>
<keyword evidence="3" id="KW-1185">Reference proteome</keyword>
<name>A0A317SQ00_9PEZI</name>
<dbReference type="AlphaFoldDB" id="A0A317SQ00"/>
<feature type="signal peptide" evidence="1">
    <location>
        <begin position="1"/>
        <end position="23"/>
    </location>
</feature>
<evidence type="ECO:0008006" key="4">
    <source>
        <dbReference type="Google" id="ProtNLM"/>
    </source>
</evidence>
<sequence>MAVHWPSFLDVLFILGPFQSVLSSPSPQPGSTNELVSCCVLTLRNMSLAQTLHRNRIVPCTVQDSAVTANS</sequence>
<evidence type="ECO:0000313" key="2">
    <source>
        <dbReference type="EMBL" id="PWW76499.1"/>
    </source>
</evidence>
<keyword evidence="1" id="KW-0732">Signal</keyword>
<proteinExistence type="predicted"/>
<dbReference type="EMBL" id="PYWC01000032">
    <property type="protein sequence ID" value="PWW76499.1"/>
    <property type="molecule type" value="Genomic_DNA"/>
</dbReference>
<comment type="caution">
    <text evidence="2">The sequence shown here is derived from an EMBL/GenBank/DDBJ whole genome shotgun (WGS) entry which is preliminary data.</text>
</comment>
<reference evidence="2 3" key="1">
    <citation type="submission" date="2018-03" db="EMBL/GenBank/DDBJ databases">
        <title>Genomes of Pezizomycetes fungi and the evolution of truffles.</title>
        <authorList>
            <person name="Murat C."/>
            <person name="Payen T."/>
            <person name="Noel B."/>
            <person name="Kuo A."/>
            <person name="Martin F.M."/>
        </authorList>
    </citation>
    <scope>NUCLEOTIDE SEQUENCE [LARGE SCALE GENOMIC DNA]</scope>
    <source>
        <strain evidence="2">091103-1</strain>
    </source>
</reference>
<organism evidence="2 3">
    <name type="scientific">Tuber magnatum</name>
    <name type="common">white Piedmont truffle</name>
    <dbReference type="NCBI Taxonomy" id="42249"/>
    <lineage>
        <taxon>Eukaryota</taxon>
        <taxon>Fungi</taxon>
        <taxon>Dikarya</taxon>
        <taxon>Ascomycota</taxon>
        <taxon>Pezizomycotina</taxon>
        <taxon>Pezizomycetes</taxon>
        <taxon>Pezizales</taxon>
        <taxon>Tuberaceae</taxon>
        <taxon>Tuber</taxon>
    </lineage>
</organism>